<dbReference type="InterPro" id="IPR002491">
    <property type="entry name" value="ABC_transptr_periplasmic_BD"/>
</dbReference>
<dbReference type="OrthoDB" id="9797850at2"/>
<dbReference type="Gene3D" id="3.40.50.1980">
    <property type="entry name" value="Nitrogenase molybdenum iron protein domain"/>
    <property type="match status" value="2"/>
</dbReference>
<feature type="signal peptide" evidence="1">
    <location>
        <begin position="1"/>
        <end position="24"/>
    </location>
</feature>
<dbReference type="AlphaFoldDB" id="A0A1B8HBI1"/>
<accession>A0A1B8HBI1</accession>
<keyword evidence="4" id="KW-1185">Reference proteome</keyword>
<dbReference type="Proteomes" id="UP000092377">
    <property type="component" value="Unassembled WGS sequence"/>
</dbReference>
<comment type="caution">
    <text evidence="3">The sequence shown here is derived from an EMBL/GenBank/DDBJ whole genome shotgun (WGS) entry which is preliminary data.</text>
</comment>
<name>A0A1B8HBI1_9GAMM</name>
<feature type="domain" description="Fe/B12 periplasmic-binding" evidence="2">
    <location>
        <begin position="43"/>
        <end position="320"/>
    </location>
</feature>
<organism evidence="3 4">
    <name type="scientific">Morganella psychrotolerans</name>
    <dbReference type="NCBI Taxonomy" id="368603"/>
    <lineage>
        <taxon>Bacteria</taxon>
        <taxon>Pseudomonadati</taxon>
        <taxon>Pseudomonadota</taxon>
        <taxon>Gammaproteobacteria</taxon>
        <taxon>Enterobacterales</taxon>
        <taxon>Morganellaceae</taxon>
        <taxon>Morganella</taxon>
    </lineage>
</organism>
<evidence type="ECO:0000259" key="2">
    <source>
        <dbReference type="PROSITE" id="PS50983"/>
    </source>
</evidence>
<dbReference type="Gene3D" id="1.20.58.2180">
    <property type="match status" value="1"/>
</dbReference>
<sequence>MKAAAIKNSIVVFILSLVFSTAGAREITDLAGNNVIIPDKVQRIAVVPIPWMSMVYTVDGSDNKIIGMHPSAKEAYHNSILKALAPGIEQINSSFVNKDFTINGEVLVNLKPDLVIIWDYQKEEKDKLDKLGIPAVAIKYGDLNDVRNGILLLGQILDKEQRATELVRFFDKQNSVVHRQTENNSPATSREIKNGIPGVLYVRDRHLVVASGTSVNDLMISRAGGVNITHDLAVKPNWTTVSMEQLINWDPEIIILSQFDTIVPEDIYRNTVGWQGAGSLSAVKNKRVYKAPIGIYRWDAPGIETPLMIKWIEDRIDGKPVDDAGIQDEIRQFFRQFFNVNLTDAQMRDILSLDVNTAGKSTDK</sequence>
<dbReference type="InterPro" id="IPR050902">
    <property type="entry name" value="ABC_Transporter_SBP"/>
</dbReference>
<dbReference type="SUPFAM" id="SSF53807">
    <property type="entry name" value="Helical backbone' metal receptor"/>
    <property type="match status" value="1"/>
</dbReference>
<evidence type="ECO:0000313" key="4">
    <source>
        <dbReference type="Proteomes" id="UP000092377"/>
    </source>
</evidence>
<dbReference type="PANTHER" id="PTHR30535:SF34">
    <property type="entry name" value="MOLYBDATE-BINDING PROTEIN MOLA"/>
    <property type="match status" value="1"/>
</dbReference>
<dbReference type="PANTHER" id="PTHR30535">
    <property type="entry name" value="VITAMIN B12-BINDING PROTEIN"/>
    <property type="match status" value="1"/>
</dbReference>
<evidence type="ECO:0000256" key="1">
    <source>
        <dbReference type="SAM" id="SignalP"/>
    </source>
</evidence>
<reference evidence="4" key="1">
    <citation type="submission" date="2016-06" db="EMBL/GenBank/DDBJ databases">
        <authorList>
            <person name="Butler K."/>
        </authorList>
    </citation>
    <scope>NUCLEOTIDE SEQUENCE [LARGE SCALE GENOMIC DNA]</scope>
    <source>
        <strain evidence="4">GCSL-Mp20</strain>
    </source>
</reference>
<evidence type="ECO:0000313" key="3">
    <source>
        <dbReference type="EMBL" id="OBU06425.1"/>
    </source>
</evidence>
<proteinExistence type="predicted"/>
<protein>
    <submittedName>
        <fullName evidence="3">Iron(III) dicitrate-binding protein</fullName>
    </submittedName>
</protein>
<keyword evidence="1" id="KW-0732">Signal</keyword>
<dbReference type="GO" id="GO:0071281">
    <property type="term" value="P:cellular response to iron ion"/>
    <property type="evidence" value="ECO:0007669"/>
    <property type="project" value="TreeGrafter"/>
</dbReference>
<dbReference type="EMBL" id="LZEY01000034">
    <property type="protein sequence ID" value="OBU06425.1"/>
    <property type="molecule type" value="Genomic_DNA"/>
</dbReference>
<dbReference type="PROSITE" id="PS50983">
    <property type="entry name" value="FE_B12_PBP"/>
    <property type="match status" value="1"/>
</dbReference>
<gene>
    <name evidence="3" type="ORF">AYY18_07830</name>
</gene>
<feature type="chain" id="PRO_5008609540" evidence="1">
    <location>
        <begin position="25"/>
        <end position="364"/>
    </location>
</feature>
<dbReference type="Pfam" id="PF01497">
    <property type="entry name" value="Peripla_BP_2"/>
    <property type="match status" value="1"/>
</dbReference>